<evidence type="ECO:0000313" key="1">
    <source>
        <dbReference type="EMBL" id="DAE14973.1"/>
    </source>
</evidence>
<protein>
    <submittedName>
        <fullName evidence="1">Uncharacterized protein</fullName>
    </submittedName>
</protein>
<proteinExistence type="predicted"/>
<accession>A0A8S5Q8A5</accession>
<sequence length="30" mass="3282">MTKKSAKKRACQGGLLKSPSIQALDFVYIV</sequence>
<organism evidence="1">
    <name type="scientific">Siphoviridae sp. ctf8W5</name>
    <dbReference type="NCBI Taxonomy" id="2825595"/>
    <lineage>
        <taxon>Viruses</taxon>
        <taxon>Duplodnaviria</taxon>
        <taxon>Heunggongvirae</taxon>
        <taxon>Uroviricota</taxon>
        <taxon>Caudoviricetes</taxon>
    </lineage>
</organism>
<name>A0A8S5Q8A5_9CAUD</name>
<reference evidence="1" key="1">
    <citation type="journal article" date="2021" name="Proc. Natl. Acad. Sci. U.S.A.">
        <title>A Catalog of Tens of Thousands of Viruses from Human Metagenomes Reveals Hidden Associations with Chronic Diseases.</title>
        <authorList>
            <person name="Tisza M.J."/>
            <person name="Buck C.B."/>
        </authorList>
    </citation>
    <scope>NUCLEOTIDE SEQUENCE</scope>
    <source>
        <strain evidence="1">Ctf8W5</strain>
    </source>
</reference>
<dbReference type="EMBL" id="BK015597">
    <property type="protein sequence ID" value="DAE14973.1"/>
    <property type="molecule type" value="Genomic_DNA"/>
</dbReference>